<dbReference type="RefSeq" id="WP_103921160.1">
    <property type="nucleotide sequence ID" value="NZ_FMSV02000533.1"/>
</dbReference>
<sequence length="88" mass="10072">MTLSIQLPPEEQALLETLAQRTGRQQNELMRQAVRELCQKMLREQAVATPYELGKDLFGAGHLASAPSDPLKRKIWKKLHEKHQRNLG</sequence>
<keyword evidence="3" id="KW-1185">Reference proteome</keyword>
<dbReference type="InterPro" id="IPR010985">
    <property type="entry name" value="Ribbon_hlx_hlx"/>
</dbReference>
<dbReference type="InterPro" id="IPR002145">
    <property type="entry name" value="CopG"/>
</dbReference>
<accession>A0A1H6FBT2</accession>
<dbReference type="OrthoDB" id="9812023at2"/>
<protein>
    <recommendedName>
        <fullName evidence="1">Ribbon-helix-helix protein CopG domain-containing protein</fullName>
    </recommendedName>
</protein>
<proteinExistence type="predicted"/>
<dbReference type="GO" id="GO:0006355">
    <property type="term" value="P:regulation of DNA-templated transcription"/>
    <property type="evidence" value="ECO:0007669"/>
    <property type="project" value="InterPro"/>
</dbReference>
<feature type="domain" description="Ribbon-helix-helix protein CopG" evidence="1">
    <location>
        <begin position="2"/>
        <end position="37"/>
    </location>
</feature>
<dbReference type="Pfam" id="PF01402">
    <property type="entry name" value="RHH_1"/>
    <property type="match status" value="1"/>
</dbReference>
<dbReference type="AlphaFoldDB" id="A0A1H6FBT2"/>
<evidence type="ECO:0000313" key="2">
    <source>
        <dbReference type="EMBL" id="SEH07517.1"/>
    </source>
</evidence>
<name>A0A1H6FBT2_9GAMM</name>
<evidence type="ECO:0000313" key="3">
    <source>
        <dbReference type="Proteomes" id="UP000236724"/>
    </source>
</evidence>
<gene>
    <name evidence="2" type="ORF">MBHS_03393</name>
</gene>
<organism evidence="2 3">
    <name type="scientific">Candidatus Venteria ishoeyi</name>
    <dbReference type="NCBI Taxonomy" id="1899563"/>
    <lineage>
        <taxon>Bacteria</taxon>
        <taxon>Pseudomonadati</taxon>
        <taxon>Pseudomonadota</taxon>
        <taxon>Gammaproteobacteria</taxon>
        <taxon>Thiotrichales</taxon>
        <taxon>Thiotrichaceae</taxon>
        <taxon>Venteria</taxon>
    </lineage>
</organism>
<reference evidence="2 3" key="1">
    <citation type="submission" date="2016-10" db="EMBL/GenBank/DDBJ databases">
        <authorList>
            <person name="de Groot N.N."/>
        </authorList>
    </citation>
    <scope>NUCLEOTIDE SEQUENCE [LARGE SCALE GENOMIC DNA]</scope>
    <source>
        <strain evidence="2">MBHS1</strain>
    </source>
</reference>
<dbReference type="Proteomes" id="UP000236724">
    <property type="component" value="Unassembled WGS sequence"/>
</dbReference>
<evidence type="ECO:0000259" key="1">
    <source>
        <dbReference type="Pfam" id="PF01402"/>
    </source>
</evidence>
<dbReference type="SUPFAM" id="SSF47598">
    <property type="entry name" value="Ribbon-helix-helix"/>
    <property type="match status" value="1"/>
</dbReference>
<dbReference type="EMBL" id="FMSV02000533">
    <property type="protein sequence ID" value="SEH07517.1"/>
    <property type="molecule type" value="Genomic_DNA"/>
</dbReference>